<feature type="signal peptide" evidence="2">
    <location>
        <begin position="1"/>
        <end position="20"/>
    </location>
</feature>
<feature type="region of interest" description="Disordered" evidence="1">
    <location>
        <begin position="275"/>
        <end position="295"/>
    </location>
</feature>
<reference evidence="3 4" key="1">
    <citation type="submission" date="2016-10" db="EMBL/GenBank/DDBJ databases">
        <authorList>
            <person name="de Groot N.N."/>
        </authorList>
    </citation>
    <scope>NUCLEOTIDE SEQUENCE [LARGE SCALE GENOMIC DNA]</scope>
    <source>
        <strain evidence="3 4">DSM 25927</strain>
    </source>
</reference>
<dbReference type="AlphaFoldDB" id="A0A1H9BL99"/>
<protein>
    <submittedName>
        <fullName evidence="3">Uncharacterized protein</fullName>
    </submittedName>
</protein>
<sequence length="318" mass="35561">MRGRGWVLLGAALLAMPACAAPYQFRELSIEVWAEGQQQWRNEPQWASASLRHHYRYSISLRSPGKLEGASLLDPDPRRRIALRAEYLRRNGLAQLKAAGFDTEAPDLAARVAQRQEQQSAACQDEPDCLMRISLQYSTLLAIAQQPDNSQLFAGPPRYLFFFGYPGCRNQVQAQAELHLRGEATRTQARGQLKPYVVEVQGQSSGSAQEQARLCEQFTVVLDTQTQRLSVDNVYLPAAWGQTHRELYGHADDSLHEVPIVPGLQGWAQQQLREAPLSGERSETLPLTLPPDGDGSLLGRWQGQGRFRLRWSFVASGN</sequence>
<dbReference type="STRING" id="489703.SAMN04488038_102138"/>
<feature type="chain" id="PRO_5011594139" evidence="2">
    <location>
        <begin position="21"/>
        <end position="318"/>
    </location>
</feature>
<evidence type="ECO:0000313" key="3">
    <source>
        <dbReference type="EMBL" id="SEP89764.1"/>
    </source>
</evidence>
<dbReference type="Proteomes" id="UP000199233">
    <property type="component" value="Unassembled WGS sequence"/>
</dbReference>
<proteinExistence type="predicted"/>
<evidence type="ECO:0000256" key="2">
    <source>
        <dbReference type="SAM" id="SignalP"/>
    </source>
</evidence>
<evidence type="ECO:0000313" key="4">
    <source>
        <dbReference type="Proteomes" id="UP000199233"/>
    </source>
</evidence>
<keyword evidence="4" id="KW-1185">Reference proteome</keyword>
<keyword evidence="2" id="KW-0732">Signal</keyword>
<evidence type="ECO:0000256" key="1">
    <source>
        <dbReference type="SAM" id="MobiDB-lite"/>
    </source>
</evidence>
<accession>A0A1H9BL99</accession>
<gene>
    <name evidence="3" type="ORF">SAMN04488038_102138</name>
</gene>
<name>A0A1H9BL99_9GAMM</name>
<dbReference type="EMBL" id="FOFS01000002">
    <property type="protein sequence ID" value="SEP89764.1"/>
    <property type="molecule type" value="Genomic_DNA"/>
</dbReference>
<organism evidence="3 4">
    <name type="scientific">Solimonas aquatica</name>
    <dbReference type="NCBI Taxonomy" id="489703"/>
    <lineage>
        <taxon>Bacteria</taxon>
        <taxon>Pseudomonadati</taxon>
        <taxon>Pseudomonadota</taxon>
        <taxon>Gammaproteobacteria</taxon>
        <taxon>Nevskiales</taxon>
        <taxon>Nevskiaceae</taxon>
        <taxon>Solimonas</taxon>
    </lineage>
</organism>